<evidence type="ECO:0000259" key="1">
    <source>
        <dbReference type="Pfam" id="PF00076"/>
    </source>
</evidence>
<reference evidence="2" key="1">
    <citation type="submission" date="2019-03" db="EMBL/GenBank/DDBJ databases">
        <authorList>
            <person name="Mank J."/>
            <person name="Almeida P."/>
        </authorList>
    </citation>
    <scope>NUCLEOTIDE SEQUENCE</scope>
    <source>
        <strain evidence="2">78183</strain>
    </source>
</reference>
<protein>
    <recommendedName>
        <fullName evidence="1">RRM domain-containing protein</fullName>
    </recommendedName>
</protein>
<accession>A0A6N2KDK8</accession>
<dbReference type="InterPro" id="IPR035979">
    <property type="entry name" value="RBD_domain_sf"/>
</dbReference>
<dbReference type="Gene3D" id="3.30.70.330">
    <property type="match status" value="1"/>
</dbReference>
<gene>
    <name evidence="2" type="ORF">SVIM_LOCUS62909</name>
</gene>
<feature type="domain" description="RRM" evidence="1">
    <location>
        <begin position="4"/>
        <end position="39"/>
    </location>
</feature>
<dbReference type="InterPro" id="IPR012677">
    <property type="entry name" value="Nucleotide-bd_a/b_plait_sf"/>
</dbReference>
<dbReference type="EMBL" id="CAADRP010000247">
    <property type="protein sequence ID" value="VFU25747.1"/>
    <property type="molecule type" value="Genomic_DNA"/>
</dbReference>
<name>A0A6N2KDK8_SALVM</name>
<proteinExistence type="predicted"/>
<dbReference type="SUPFAM" id="SSF54928">
    <property type="entry name" value="RNA-binding domain, RBD"/>
    <property type="match status" value="1"/>
</dbReference>
<dbReference type="GO" id="GO:0003723">
    <property type="term" value="F:RNA binding"/>
    <property type="evidence" value="ECO:0007669"/>
    <property type="project" value="InterPro"/>
</dbReference>
<dbReference type="InterPro" id="IPR000504">
    <property type="entry name" value="RRM_dom"/>
</dbReference>
<sequence length="149" mass="17388">MRSIFCGNFEYDARQTELERLFKRYGRVERVDMKAATSRASGPDSHAYEWPFPFIPVVQQLDWDIQQTMIVLGNIYSSWLMDGCSEFCSFPVTSILLFSRKVTLIRNGRTMPIFLRHYCLSFLMTFAQPSIPDMFQYRNIVDLTAEAAE</sequence>
<organism evidence="2">
    <name type="scientific">Salix viminalis</name>
    <name type="common">Common osier</name>
    <name type="synonym">Basket willow</name>
    <dbReference type="NCBI Taxonomy" id="40686"/>
    <lineage>
        <taxon>Eukaryota</taxon>
        <taxon>Viridiplantae</taxon>
        <taxon>Streptophyta</taxon>
        <taxon>Embryophyta</taxon>
        <taxon>Tracheophyta</taxon>
        <taxon>Spermatophyta</taxon>
        <taxon>Magnoliopsida</taxon>
        <taxon>eudicotyledons</taxon>
        <taxon>Gunneridae</taxon>
        <taxon>Pentapetalae</taxon>
        <taxon>rosids</taxon>
        <taxon>fabids</taxon>
        <taxon>Malpighiales</taxon>
        <taxon>Salicaceae</taxon>
        <taxon>Saliceae</taxon>
        <taxon>Salix</taxon>
    </lineage>
</organism>
<evidence type="ECO:0000313" key="2">
    <source>
        <dbReference type="EMBL" id="VFU25747.1"/>
    </source>
</evidence>
<dbReference type="AlphaFoldDB" id="A0A6N2KDK8"/>
<dbReference type="Pfam" id="PF00076">
    <property type="entry name" value="RRM_1"/>
    <property type="match status" value="1"/>
</dbReference>